<dbReference type="PANTHER" id="PTHR43031">
    <property type="entry name" value="FAD-DEPENDENT OXIDOREDUCTASE"/>
    <property type="match status" value="1"/>
</dbReference>
<feature type="domain" description="Rhodanese" evidence="1">
    <location>
        <begin position="14"/>
        <end position="94"/>
    </location>
</feature>
<dbReference type="PROSITE" id="PS00380">
    <property type="entry name" value="RHODANESE_1"/>
    <property type="match status" value="1"/>
</dbReference>
<dbReference type="Proteomes" id="UP001223079">
    <property type="component" value="Unassembled WGS sequence"/>
</dbReference>
<evidence type="ECO:0000259" key="1">
    <source>
        <dbReference type="PROSITE" id="PS50206"/>
    </source>
</evidence>
<name>A0ABT9YU62_9STRE</name>
<dbReference type="EMBL" id="JAUSTM010000034">
    <property type="protein sequence ID" value="MDQ0223539.1"/>
    <property type="molecule type" value="Genomic_DNA"/>
</dbReference>
<organism evidence="2 3">
    <name type="scientific">Streptococcus moroccensis</name>
    <dbReference type="NCBI Taxonomy" id="1451356"/>
    <lineage>
        <taxon>Bacteria</taxon>
        <taxon>Bacillati</taxon>
        <taxon>Bacillota</taxon>
        <taxon>Bacilli</taxon>
        <taxon>Lactobacillales</taxon>
        <taxon>Streptococcaceae</taxon>
        <taxon>Streptococcus</taxon>
    </lineage>
</organism>
<dbReference type="InterPro" id="IPR001763">
    <property type="entry name" value="Rhodanese-like_dom"/>
</dbReference>
<accession>A0ABT9YU62</accession>
<dbReference type="PROSITE" id="PS50206">
    <property type="entry name" value="RHODANESE_3"/>
    <property type="match status" value="1"/>
</dbReference>
<evidence type="ECO:0000313" key="2">
    <source>
        <dbReference type="EMBL" id="MDQ0223539.1"/>
    </source>
</evidence>
<keyword evidence="3" id="KW-1185">Reference proteome</keyword>
<protein>
    <submittedName>
        <fullName evidence="2">Rhodanese-related sulfurtransferase</fullName>
    </submittedName>
</protein>
<dbReference type="InterPro" id="IPR036873">
    <property type="entry name" value="Rhodanese-like_dom_sf"/>
</dbReference>
<dbReference type="Gene3D" id="3.40.250.10">
    <property type="entry name" value="Rhodanese-like domain"/>
    <property type="match status" value="1"/>
</dbReference>
<dbReference type="SMART" id="SM00450">
    <property type="entry name" value="RHOD"/>
    <property type="match status" value="1"/>
</dbReference>
<dbReference type="InterPro" id="IPR050229">
    <property type="entry name" value="GlpE_sulfurtransferase"/>
</dbReference>
<evidence type="ECO:0000313" key="3">
    <source>
        <dbReference type="Proteomes" id="UP001223079"/>
    </source>
</evidence>
<dbReference type="RefSeq" id="WP_307122680.1">
    <property type="nucleotide sequence ID" value="NZ_JAUSTM010000034.1"/>
</dbReference>
<dbReference type="SUPFAM" id="SSF52821">
    <property type="entry name" value="Rhodanese/Cell cycle control phosphatase"/>
    <property type="match status" value="1"/>
</dbReference>
<dbReference type="PANTHER" id="PTHR43031:SF1">
    <property type="entry name" value="PYRIDINE NUCLEOTIDE-DISULPHIDE OXIDOREDUCTASE"/>
    <property type="match status" value="1"/>
</dbReference>
<reference evidence="2 3" key="1">
    <citation type="submission" date="2023-07" db="EMBL/GenBank/DDBJ databases">
        <title>Genomic Encyclopedia of Type Strains, Phase IV (KMG-IV): sequencing the most valuable type-strain genomes for metagenomic binning, comparative biology and taxonomic classification.</title>
        <authorList>
            <person name="Goeker M."/>
        </authorList>
    </citation>
    <scope>NUCLEOTIDE SEQUENCE [LARGE SCALE GENOMIC DNA]</scope>
    <source>
        <strain evidence="2 3">DSM 105143</strain>
    </source>
</reference>
<dbReference type="InterPro" id="IPR001307">
    <property type="entry name" value="Thiosulphate_STrfase_CS"/>
</dbReference>
<dbReference type="Pfam" id="PF00581">
    <property type="entry name" value="Rhodanese"/>
    <property type="match status" value="1"/>
</dbReference>
<sequence>MTSISMESFKNIHEKNPVSLIDVRPEALYQENHIPGAVNISLEELENRLAELSPTDAHYIVCQRGVKSEVATALLTEKGFDATNVEGGTLAWKI</sequence>
<comment type="caution">
    <text evidence="2">The sequence shown here is derived from an EMBL/GenBank/DDBJ whole genome shotgun (WGS) entry which is preliminary data.</text>
</comment>
<dbReference type="CDD" id="cd00158">
    <property type="entry name" value="RHOD"/>
    <property type="match status" value="1"/>
</dbReference>
<gene>
    <name evidence="2" type="ORF">J2S23_002116</name>
</gene>
<proteinExistence type="predicted"/>